<evidence type="ECO:0000313" key="1">
    <source>
        <dbReference type="EMBL" id="QOT82228.1"/>
    </source>
</evidence>
<keyword evidence="1" id="KW-0614">Plasmid</keyword>
<organism evidence="1 2">
    <name type="scientific">Cupriavidus basilensis</name>
    <dbReference type="NCBI Taxonomy" id="68895"/>
    <lineage>
        <taxon>Bacteria</taxon>
        <taxon>Pseudomonadati</taxon>
        <taxon>Pseudomonadota</taxon>
        <taxon>Betaproteobacteria</taxon>
        <taxon>Burkholderiales</taxon>
        <taxon>Burkholderiaceae</taxon>
        <taxon>Cupriavidus</taxon>
    </lineage>
</organism>
<dbReference type="EMBL" id="CP062807">
    <property type="protein sequence ID" value="QOT82228.1"/>
    <property type="molecule type" value="Genomic_DNA"/>
</dbReference>
<gene>
    <name evidence="1" type="ORF">F7R26_039660</name>
</gene>
<name>A0A643FVR7_9BURK</name>
<dbReference type="GeneID" id="98407091"/>
<dbReference type="AlphaFoldDB" id="A0A643FVR7"/>
<evidence type="ECO:0000313" key="2">
    <source>
        <dbReference type="Proteomes" id="UP000397656"/>
    </source>
</evidence>
<protein>
    <submittedName>
        <fullName evidence="1">Uncharacterized protein</fullName>
    </submittedName>
</protein>
<geneLocation type="plasmid" evidence="1 2">
    <name>pRK1-3</name>
</geneLocation>
<reference evidence="1 2" key="1">
    <citation type="submission" date="2020-10" db="EMBL/GenBank/DDBJ databases">
        <title>Complete genome sequence of Cupriavidus basilensis CCUG 49340T.</title>
        <authorList>
            <person name="Salva-Serra F."/>
            <person name="Donoso R.A."/>
            <person name="Cho K.H."/>
            <person name="Yoo J.A."/>
            <person name="Lee K."/>
            <person name="Yoon S.-H."/>
            <person name="Perez-Pantoja D."/>
            <person name="Moore E.R.B."/>
        </authorList>
    </citation>
    <scope>NUCLEOTIDE SEQUENCE [LARGE SCALE GENOMIC DNA]</scope>
    <source>
        <strain evidence="2">CCUG 49340</strain>
        <plasmid evidence="1 2">pRK1-3</plasmid>
    </source>
</reference>
<proteinExistence type="predicted"/>
<sequence length="146" mass="16527">MRTASVALSMLLTASPLLPSGASATPKDEYGLQERCGSRAEEWFKKEYGGGIVNTKDGRAIASYRNHYNTRLNKCFVVLNYQDLPYKNKKSKPSRQIGLFDLNEKKDYGSFFKFSDSELLFECVVADKICKSQSEWEALIAPFMDD</sequence>
<dbReference type="Proteomes" id="UP000397656">
    <property type="component" value="Plasmid pRK1-3"/>
</dbReference>
<accession>A0A643FVR7</accession>
<dbReference type="RefSeq" id="WP_150986927.1">
    <property type="nucleotide sequence ID" value="NZ_CP062807.1"/>
</dbReference>